<evidence type="ECO:0000259" key="3">
    <source>
        <dbReference type="Pfam" id="PF02784"/>
    </source>
</evidence>
<feature type="domain" description="Orn/DAP/Arg decarboxylase 2 N-terminal" evidence="3">
    <location>
        <begin position="141"/>
        <end position="310"/>
    </location>
</feature>
<dbReference type="PANTHER" id="PTHR43295">
    <property type="entry name" value="ARGININE DECARBOXYLASE"/>
    <property type="match status" value="1"/>
</dbReference>
<dbReference type="GO" id="GO:0008792">
    <property type="term" value="F:arginine decarboxylase activity"/>
    <property type="evidence" value="ECO:0007669"/>
    <property type="project" value="InterPro"/>
</dbReference>
<evidence type="ECO:0000256" key="1">
    <source>
        <dbReference type="ARBA" id="ARBA00001933"/>
    </source>
</evidence>
<dbReference type="EMBL" id="JAHCMY010000001">
    <property type="protein sequence ID" value="MBS9523105.1"/>
    <property type="molecule type" value="Genomic_DNA"/>
</dbReference>
<dbReference type="Proteomes" id="UP001319104">
    <property type="component" value="Unassembled WGS sequence"/>
</dbReference>
<gene>
    <name evidence="4" type="ORF">KI659_03655</name>
</gene>
<name>A0AAP2CG06_9BACT</name>
<dbReference type="InterPro" id="IPR029066">
    <property type="entry name" value="PLP-binding_barrel"/>
</dbReference>
<evidence type="ECO:0000313" key="4">
    <source>
        <dbReference type="EMBL" id="MBS9523105.1"/>
    </source>
</evidence>
<dbReference type="InterPro" id="IPR002985">
    <property type="entry name" value="Arg_decrbxlase"/>
</dbReference>
<dbReference type="Gene3D" id="2.40.37.10">
    <property type="entry name" value="Lyase, Ornithine Decarboxylase, Chain A, domain 1"/>
    <property type="match status" value="1"/>
</dbReference>
<dbReference type="GO" id="GO:0008295">
    <property type="term" value="P:spermidine biosynthetic process"/>
    <property type="evidence" value="ECO:0007669"/>
    <property type="project" value="InterPro"/>
</dbReference>
<dbReference type="InterPro" id="IPR009006">
    <property type="entry name" value="Ala_racemase/Decarboxylase_C"/>
</dbReference>
<proteinExistence type="predicted"/>
<protein>
    <submittedName>
        <fullName evidence="4">Arginine decarboxylase</fullName>
    </submittedName>
</protein>
<keyword evidence="2" id="KW-0663">Pyridoxal phosphate</keyword>
<sequence>MNKYKDLIQQTFDFPTKEFKVEDNKLFFNGVNLMDIIEEYGTPLKLTYLPKISENIQNAKTIFNNAIKAHDYQGTYTYCYCTKSSHFSFVMDEALKNDIHIETSSSFDIPIIRNLFERGKITKETFIVCNGFKRQLYRELITGLLNDGFVNCIPVLDNLTEIDYYLEHVKVPFKVGIRIASDEEPKFGFYTSRLGVRYADIIKLYEEKIKGNPNVSLKMLHFFINSGIKDTAYYWSELTRFIQKYVDLRKVAPELDTMDIGGGFPIKTNVFFDYDYQYMADQIVKNIKWMCAKNNTVEPNIFTEFGSYTVGESGAVLYSILDEKLQNDKELWYMIDGSFITQLPDSWGLDQKYIMLAVNNWDEEYHNISLGGLTCDSMDYYNSEAHQFNIYLPKIEQGRKQYIGFFHTGAYQESLGGYGGIQHCLIPAPKHVLIQRDENGNITHELFAEEQTSDSMLKTLGY</sequence>
<dbReference type="InterPro" id="IPR022644">
    <property type="entry name" value="De-COase2_N"/>
</dbReference>
<dbReference type="RefSeq" id="WP_213943969.1">
    <property type="nucleotide sequence ID" value="NZ_JAHBGI010000003.1"/>
</dbReference>
<reference evidence="4 5" key="1">
    <citation type="submission" date="2021-05" db="EMBL/GenBank/DDBJ databases">
        <authorList>
            <person name="Zhang Z.D."/>
            <person name="Osman G."/>
        </authorList>
    </citation>
    <scope>NUCLEOTIDE SEQUENCE [LARGE SCALE GENOMIC DNA]</scope>
    <source>
        <strain evidence="4 5">KCTC 32217</strain>
    </source>
</reference>
<keyword evidence="5" id="KW-1185">Reference proteome</keyword>
<dbReference type="PANTHER" id="PTHR43295:SF9">
    <property type="entry name" value="BIOSYNTHETIC ARGININE DECARBOXYLASE"/>
    <property type="match status" value="1"/>
</dbReference>
<dbReference type="CDD" id="cd06830">
    <property type="entry name" value="PLPDE_III_ADC"/>
    <property type="match status" value="1"/>
</dbReference>
<evidence type="ECO:0000256" key="2">
    <source>
        <dbReference type="ARBA" id="ARBA00022898"/>
    </source>
</evidence>
<dbReference type="SUPFAM" id="SSF51419">
    <property type="entry name" value="PLP-binding barrel"/>
    <property type="match status" value="1"/>
</dbReference>
<dbReference type="Gene3D" id="3.20.20.10">
    <property type="entry name" value="Alanine racemase"/>
    <property type="match status" value="1"/>
</dbReference>
<comment type="caution">
    <text evidence="4">The sequence shown here is derived from an EMBL/GenBank/DDBJ whole genome shotgun (WGS) entry which is preliminary data.</text>
</comment>
<comment type="cofactor">
    <cofactor evidence="1">
        <name>pyridoxal 5'-phosphate</name>
        <dbReference type="ChEBI" id="CHEBI:597326"/>
    </cofactor>
</comment>
<dbReference type="GO" id="GO:0006527">
    <property type="term" value="P:L-arginine catabolic process"/>
    <property type="evidence" value="ECO:0007669"/>
    <property type="project" value="InterPro"/>
</dbReference>
<dbReference type="AlphaFoldDB" id="A0AAP2CG06"/>
<accession>A0AAP2CG06</accession>
<dbReference type="SUPFAM" id="SSF50621">
    <property type="entry name" value="Alanine racemase C-terminal domain-like"/>
    <property type="match status" value="1"/>
</dbReference>
<evidence type="ECO:0000313" key="5">
    <source>
        <dbReference type="Proteomes" id="UP001319104"/>
    </source>
</evidence>
<dbReference type="GO" id="GO:0033388">
    <property type="term" value="P:putrescine biosynthetic process from arginine"/>
    <property type="evidence" value="ECO:0007669"/>
    <property type="project" value="TreeGrafter"/>
</dbReference>
<dbReference type="Pfam" id="PF02784">
    <property type="entry name" value="Orn_Arg_deC_N"/>
    <property type="match status" value="1"/>
</dbReference>
<organism evidence="4 5">
    <name type="scientific">Litoribacter ruber</name>
    <dbReference type="NCBI Taxonomy" id="702568"/>
    <lineage>
        <taxon>Bacteria</taxon>
        <taxon>Pseudomonadati</taxon>
        <taxon>Bacteroidota</taxon>
        <taxon>Cytophagia</taxon>
        <taxon>Cytophagales</taxon>
        <taxon>Cyclobacteriaceae</taxon>
        <taxon>Litoribacter</taxon>
    </lineage>
</organism>